<accession>A0A0K1ENU4</accession>
<dbReference type="STRING" id="52.CMC5_067580"/>
<keyword evidence="9" id="KW-1185">Reference proteome</keyword>
<dbReference type="PANTHER" id="PTHR30250:SF11">
    <property type="entry name" value="O-ANTIGEN TRANSPORTER-RELATED"/>
    <property type="match status" value="1"/>
</dbReference>
<evidence type="ECO:0000256" key="4">
    <source>
        <dbReference type="ARBA" id="ARBA00022989"/>
    </source>
</evidence>
<name>A0A0K1ENU4_CHOCO</name>
<keyword evidence="5 7" id="KW-0472">Membrane</keyword>
<feature type="transmembrane region" description="Helical" evidence="7">
    <location>
        <begin position="176"/>
        <end position="194"/>
    </location>
</feature>
<gene>
    <name evidence="8" type="ORF">CMC5_067580</name>
</gene>
<evidence type="ECO:0000256" key="3">
    <source>
        <dbReference type="ARBA" id="ARBA00022692"/>
    </source>
</evidence>
<evidence type="ECO:0000256" key="2">
    <source>
        <dbReference type="ARBA" id="ARBA00022475"/>
    </source>
</evidence>
<protein>
    <submittedName>
        <fullName evidence="8">Integral membrane protein</fullName>
    </submittedName>
</protein>
<feature type="transmembrane region" description="Helical" evidence="7">
    <location>
        <begin position="335"/>
        <end position="355"/>
    </location>
</feature>
<feature type="transmembrane region" description="Helical" evidence="7">
    <location>
        <begin position="401"/>
        <end position="419"/>
    </location>
</feature>
<evidence type="ECO:0000256" key="7">
    <source>
        <dbReference type="SAM" id="Phobius"/>
    </source>
</evidence>
<feature type="transmembrane region" description="Helical" evidence="7">
    <location>
        <begin position="200"/>
        <end position="226"/>
    </location>
</feature>
<feature type="transmembrane region" description="Helical" evidence="7">
    <location>
        <begin position="238"/>
        <end position="256"/>
    </location>
</feature>
<feature type="transmembrane region" description="Helical" evidence="7">
    <location>
        <begin position="142"/>
        <end position="164"/>
    </location>
</feature>
<dbReference type="AlphaFoldDB" id="A0A0K1ENU4"/>
<dbReference type="Proteomes" id="UP000067626">
    <property type="component" value="Chromosome"/>
</dbReference>
<dbReference type="PANTHER" id="PTHR30250">
    <property type="entry name" value="PST FAMILY PREDICTED COLANIC ACID TRANSPORTER"/>
    <property type="match status" value="1"/>
</dbReference>
<evidence type="ECO:0000256" key="5">
    <source>
        <dbReference type="ARBA" id="ARBA00023136"/>
    </source>
</evidence>
<dbReference type="RefSeq" id="WP_245677952.1">
    <property type="nucleotide sequence ID" value="NZ_CP012159.1"/>
</dbReference>
<keyword evidence="3 7" id="KW-0812">Transmembrane</keyword>
<organism evidence="8 9">
    <name type="scientific">Chondromyces crocatus</name>
    <dbReference type="NCBI Taxonomy" id="52"/>
    <lineage>
        <taxon>Bacteria</taxon>
        <taxon>Pseudomonadati</taxon>
        <taxon>Myxococcota</taxon>
        <taxon>Polyangia</taxon>
        <taxon>Polyangiales</taxon>
        <taxon>Polyangiaceae</taxon>
        <taxon>Chondromyces</taxon>
    </lineage>
</organism>
<dbReference type="KEGG" id="ccro:CMC5_067580"/>
<evidence type="ECO:0000256" key="1">
    <source>
        <dbReference type="ARBA" id="ARBA00004651"/>
    </source>
</evidence>
<feature type="transmembrane region" description="Helical" evidence="7">
    <location>
        <begin position="375"/>
        <end position="394"/>
    </location>
</feature>
<proteinExistence type="predicted"/>
<evidence type="ECO:0000313" key="9">
    <source>
        <dbReference type="Proteomes" id="UP000067626"/>
    </source>
</evidence>
<feature type="transmembrane region" description="Helical" evidence="7">
    <location>
        <begin position="110"/>
        <end position="130"/>
    </location>
</feature>
<keyword evidence="2" id="KW-1003">Cell membrane</keyword>
<feature type="region of interest" description="Disordered" evidence="6">
    <location>
        <begin position="1"/>
        <end position="27"/>
    </location>
</feature>
<feature type="transmembrane region" description="Helical" evidence="7">
    <location>
        <begin position="458"/>
        <end position="481"/>
    </location>
</feature>
<feature type="transmembrane region" description="Helical" evidence="7">
    <location>
        <begin position="431"/>
        <end position="451"/>
    </location>
</feature>
<dbReference type="InterPro" id="IPR050833">
    <property type="entry name" value="Poly_Biosynth_Transport"/>
</dbReference>
<feature type="transmembrane region" description="Helical" evidence="7">
    <location>
        <begin position="64"/>
        <end position="89"/>
    </location>
</feature>
<feature type="compositionally biased region" description="Pro residues" evidence="6">
    <location>
        <begin position="1"/>
        <end position="22"/>
    </location>
</feature>
<dbReference type="GO" id="GO:0005886">
    <property type="term" value="C:plasma membrane"/>
    <property type="evidence" value="ECO:0007669"/>
    <property type="project" value="UniProtKB-SubCell"/>
</dbReference>
<sequence length="531" mass="54688">MPRAEPPPPSPSPASSPPPAPSPTTARAAGRGGLAIAVAKVSFILFGFIQQLLLPWLLGVDGYGALSIVLADVSVVNNVIVATGIQGVSRAVASAPPGEVQHAFARALRLHAALAVAVATAFFFAAPHIAAFVKAPHVTLPLQVTSGVILLYGTYAPLVGALNGQRRFIPQAALDIAYGAIRLLAIAAGAILFIRAGHSGVLGATAGFVTAAAIIVPIALLTTGIGKPGHGGTSARDHLAYLLPLAVSQAFLNLLMQTDLNLFRRTVGQAATDLALTGQAADALTGAYRGMQLFSFLPYQLLMSVSFILFPLLAQAHAGGDTDAVRRYTRTGVRIAMLLTGLLCAPIAGLGPHVLRMAFPEEIWTQGGTALRVHALGMGAFAILGIFCAALTSLRRERWTATLTGIAVALVAMGCLYAVPRAPFGPQMLLHSALATGAALTLAALVAAALVRFLVGEVVALAVPLRVVAAVAITIALGTQLPWLGKLLVPLEAALLGAIYLALLTLFGEIGRADLALVKQAFGRRSASRPA</sequence>
<reference evidence="8 9" key="1">
    <citation type="submission" date="2015-07" db="EMBL/GenBank/DDBJ databases">
        <title>Genome analysis of myxobacterium Chondromyces crocatus Cm c5 reveals a high potential for natural compound synthesis and the genetic basis for the loss of fruiting body formation.</title>
        <authorList>
            <person name="Zaburannyi N."/>
            <person name="Bunk B."/>
            <person name="Maier J."/>
            <person name="Overmann J."/>
            <person name="Mueller R."/>
        </authorList>
    </citation>
    <scope>NUCLEOTIDE SEQUENCE [LARGE SCALE GENOMIC DNA]</scope>
    <source>
        <strain evidence="8 9">Cm c5</strain>
    </source>
</reference>
<dbReference type="EMBL" id="CP012159">
    <property type="protein sequence ID" value="AKT42531.1"/>
    <property type="molecule type" value="Genomic_DNA"/>
</dbReference>
<feature type="transmembrane region" description="Helical" evidence="7">
    <location>
        <begin position="296"/>
        <end position="314"/>
    </location>
</feature>
<evidence type="ECO:0000313" key="8">
    <source>
        <dbReference type="EMBL" id="AKT42531.1"/>
    </source>
</evidence>
<comment type="subcellular location">
    <subcellularLocation>
        <location evidence="1">Cell membrane</location>
        <topology evidence="1">Multi-pass membrane protein</topology>
    </subcellularLocation>
</comment>
<feature type="transmembrane region" description="Helical" evidence="7">
    <location>
        <begin position="34"/>
        <end position="58"/>
    </location>
</feature>
<evidence type="ECO:0000256" key="6">
    <source>
        <dbReference type="SAM" id="MobiDB-lite"/>
    </source>
</evidence>
<keyword evidence="4 7" id="KW-1133">Transmembrane helix</keyword>
<feature type="transmembrane region" description="Helical" evidence="7">
    <location>
        <begin position="487"/>
        <end position="507"/>
    </location>
</feature>